<organism evidence="1 2">
    <name type="scientific">Trichonephila clavata</name>
    <name type="common">Joro spider</name>
    <name type="synonym">Nephila clavata</name>
    <dbReference type="NCBI Taxonomy" id="2740835"/>
    <lineage>
        <taxon>Eukaryota</taxon>
        <taxon>Metazoa</taxon>
        <taxon>Ecdysozoa</taxon>
        <taxon>Arthropoda</taxon>
        <taxon>Chelicerata</taxon>
        <taxon>Arachnida</taxon>
        <taxon>Araneae</taxon>
        <taxon>Araneomorphae</taxon>
        <taxon>Entelegynae</taxon>
        <taxon>Araneoidea</taxon>
        <taxon>Nephilidae</taxon>
        <taxon>Trichonephila</taxon>
    </lineage>
</organism>
<comment type="caution">
    <text evidence="1">The sequence shown here is derived from an EMBL/GenBank/DDBJ whole genome shotgun (WGS) entry which is preliminary data.</text>
</comment>
<evidence type="ECO:0000313" key="2">
    <source>
        <dbReference type="Proteomes" id="UP000887116"/>
    </source>
</evidence>
<proteinExistence type="predicted"/>
<keyword evidence="2" id="KW-1185">Reference proteome</keyword>
<gene>
    <name evidence="1" type="ORF">TNCT_366881</name>
</gene>
<dbReference type="Proteomes" id="UP000887116">
    <property type="component" value="Unassembled WGS sequence"/>
</dbReference>
<dbReference type="EMBL" id="BMAO01010291">
    <property type="protein sequence ID" value="GFQ66201.1"/>
    <property type="molecule type" value="Genomic_DNA"/>
</dbReference>
<reference evidence="1" key="1">
    <citation type="submission" date="2020-07" db="EMBL/GenBank/DDBJ databases">
        <title>Multicomponent nature underlies the extraordinary mechanical properties of spider dragline silk.</title>
        <authorList>
            <person name="Kono N."/>
            <person name="Nakamura H."/>
            <person name="Mori M."/>
            <person name="Yoshida Y."/>
            <person name="Ohtoshi R."/>
            <person name="Malay A.D."/>
            <person name="Moran D.A.P."/>
            <person name="Tomita M."/>
            <person name="Numata K."/>
            <person name="Arakawa K."/>
        </authorList>
    </citation>
    <scope>NUCLEOTIDE SEQUENCE</scope>
</reference>
<evidence type="ECO:0000313" key="1">
    <source>
        <dbReference type="EMBL" id="GFQ66201.1"/>
    </source>
</evidence>
<dbReference type="AlphaFoldDB" id="A0A8X6K8K8"/>
<name>A0A8X6K8K8_TRICU</name>
<sequence length="94" mass="10986">MAFYVNLRMQGCYRILPVLTTFLEDDAGYQVTVLEDNACYQAYVKEKNSENFVGKKFYAITGGKVLTKSDTAEECANPVFFKLIWYRFKKERKE</sequence>
<accession>A0A8X6K8K8</accession>
<protein>
    <submittedName>
        <fullName evidence="1">Uncharacterized protein</fullName>
    </submittedName>
</protein>